<dbReference type="PANTHER" id="PTHR45646:SF11">
    <property type="entry name" value="SERINE_THREONINE-PROTEIN KINASE DOA"/>
    <property type="match status" value="1"/>
</dbReference>
<dbReference type="Gene3D" id="3.30.200.20">
    <property type="entry name" value="Phosphorylase Kinase, domain 1"/>
    <property type="match status" value="1"/>
</dbReference>
<dbReference type="Gene3D" id="1.10.510.10">
    <property type="entry name" value="Transferase(Phosphotransferase) domain 1"/>
    <property type="match status" value="1"/>
</dbReference>
<dbReference type="SUPFAM" id="SSF56112">
    <property type="entry name" value="Protein kinase-like (PK-like)"/>
    <property type="match status" value="1"/>
</dbReference>
<dbReference type="OrthoDB" id="5979581at2759"/>
<evidence type="ECO:0000259" key="7">
    <source>
        <dbReference type="PROSITE" id="PS50011"/>
    </source>
</evidence>
<gene>
    <name evidence="8" type="ORF">EK21DRAFT_105417</name>
</gene>
<proteinExistence type="predicted"/>
<dbReference type="InterPro" id="IPR011009">
    <property type="entry name" value="Kinase-like_dom_sf"/>
</dbReference>
<dbReference type="GO" id="GO:0004674">
    <property type="term" value="F:protein serine/threonine kinase activity"/>
    <property type="evidence" value="ECO:0007669"/>
    <property type="project" value="UniProtKB-KW"/>
</dbReference>
<protein>
    <submittedName>
        <fullName evidence="8">Kinase-like protein</fullName>
    </submittedName>
</protein>
<evidence type="ECO:0000256" key="6">
    <source>
        <dbReference type="PROSITE-ProRule" id="PRU10141"/>
    </source>
</evidence>
<comment type="caution">
    <text evidence="8">The sequence shown here is derived from an EMBL/GenBank/DDBJ whole genome shotgun (WGS) entry which is preliminary data.</text>
</comment>
<evidence type="ECO:0000256" key="3">
    <source>
        <dbReference type="ARBA" id="ARBA00022741"/>
    </source>
</evidence>
<evidence type="ECO:0000256" key="4">
    <source>
        <dbReference type="ARBA" id="ARBA00022777"/>
    </source>
</evidence>
<dbReference type="InterPro" id="IPR000719">
    <property type="entry name" value="Prot_kinase_dom"/>
</dbReference>
<feature type="domain" description="Protein kinase" evidence="7">
    <location>
        <begin position="37"/>
        <end position="389"/>
    </location>
</feature>
<accession>A0A9P4GXG5</accession>
<dbReference type="SMART" id="SM00220">
    <property type="entry name" value="S_TKc"/>
    <property type="match status" value="1"/>
</dbReference>
<reference evidence="8" key="1">
    <citation type="journal article" date="2020" name="Stud. Mycol.">
        <title>101 Dothideomycetes genomes: a test case for predicting lifestyles and emergence of pathogens.</title>
        <authorList>
            <person name="Haridas S."/>
            <person name="Albert R."/>
            <person name="Binder M."/>
            <person name="Bloem J."/>
            <person name="Labutti K."/>
            <person name="Salamov A."/>
            <person name="Andreopoulos B."/>
            <person name="Baker S."/>
            <person name="Barry K."/>
            <person name="Bills G."/>
            <person name="Bluhm B."/>
            <person name="Cannon C."/>
            <person name="Castanera R."/>
            <person name="Culley D."/>
            <person name="Daum C."/>
            <person name="Ezra D."/>
            <person name="Gonzalez J."/>
            <person name="Henrissat B."/>
            <person name="Kuo A."/>
            <person name="Liang C."/>
            <person name="Lipzen A."/>
            <person name="Lutzoni F."/>
            <person name="Magnuson J."/>
            <person name="Mondo S."/>
            <person name="Nolan M."/>
            <person name="Ohm R."/>
            <person name="Pangilinan J."/>
            <person name="Park H.-J."/>
            <person name="Ramirez L."/>
            <person name="Alfaro M."/>
            <person name="Sun H."/>
            <person name="Tritt A."/>
            <person name="Yoshinaga Y."/>
            <person name="Zwiers L.-H."/>
            <person name="Turgeon B."/>
            <person name="Goodwin S."/>
            <person name="Spatafora J."/>
            <person name="Crous P."/>
            <person name="Grigoriev I."/>
        </authorList>
    </citation>
    <scope>NUCLEOTIDE SEQUENCE</scope>
    <source>
        <strain evidence="8">CBS 110217</strain>
    </source>
</reference>
<dbReference type="AlphaFoldDB" id="A0A9P4GXG5"/>
<evidence type="ECO:0000256" key="2">
    <source>
        <dbReference type="ARBA" id="ARBA00022679"/>
    </source>
</evidence>
<keyword evidence="3 6" id="KW-0547">Nucleotide-binding</keyword>
<keyword evidence="1" id="KW-0723">Serine/threonine-protein kinase</keyword>
<dbReference type="GO" id="GO:0005634">
    <property type="term" value="C:nucleus"/>
    <property type="evidence" value="ECO:0007669"/>
    <property type="project" value="TreeGrafter"/>
</dbReference>
<sequence length="392" mass="44477">MDWSTHSCDIDAEPLHRYHRGGYHPVHLGDCLNNGRYKILHKLGWGGYSTVWAARDIRKQTYVAIKISVSEPNHQSREITVLRAIAAAHSDQPGYQYLMTMQDHFQINGPNGTHDCLVLELLGPSVADYLDAHSCIERLPGTLAKTIAKQTLLGLCFLHEQKIAHADLHTRNLAFTIPLVHALREEDLLQKLGKPETGIVQRNDRQPLEPGIPQYLVRPTSYPIDVKSSFKSIKIVDFGQSFLSHDSPSALNTPLPVRAPEIIFRDNLDYRVDLWSMGCILFELVVGQPLFDSFMTTPAILVRQMLETVSDNLPDRWQNEWRAMNGTLTSDKSTCFLQSWLEEMYFDGERSEDMSREDIVRVGVLIGSMLRLEPSARASAKAVLQDAWFQRD</sequence>
<evidence type="ECO:0000313" key="8">
    <source>
        <dbReference type="EMBL" id="KAF2023257.1"/>
    </source>
</evidence>
<dbReference type="GO" id="GO:0043484">
    <property type="term" value="P:regulation of RNA splicing"/>
    <property type="evidence" value="ECO:0007669"/>
    <property type="project" value="TreeGrafter"/>
</dbReference>
<evidence type="ECO:0000313" key="9">
    <source>
        <dbReference type="Proteomes" id="UP000799777"/>
    </source>
</evidence>
<name>A0A9P4GXG5_9PLEO</name>
<dbReference type="Pfam" id="PF00069">
    <property type="entry name" value="Pkinase"/>
    <property type="match status" value="2"/>
</dbReference>
<keyword evidence="9" id="KW-1185">Reference proteome</keyword>
<dbReference type="PROSITE" id="PS00107">
    <property type="entry name" value="PROTEIN_KINASE_ATP"/>
    <property type="match status" value="1"/>
</dbReference>
<dbReference type="EMBL" id="ML978364">
    <property type="protein sequence ID" value="KAF2023257.1"/>
    <property type="molecule type" value="Genomic_DNA"/>
</dbReference>
<dbReference type="PANTHER" id="PTHR45646">
    <property type="entry name" value="SERINE/THREONINE-PROTEIN KINASE DOA-RELATED"/>
    <property type="match status" value="1"/>
</dbReference>
<organism evidence="8 9">
    <name type="scientific">Setomelanomma holmii</name>
    <dbReference type="NCBI Taxonomy" id="210430"/>
    <lineage>
        <taxon>Eukaryota</taxon>
        <taxon>Fungi</taxon>
        <taxon>Dikarya</taxon>
        <taxon>Ascomycota</taxon>
        <taxon>Pezizomycotina</taxon>
        <taxon>Dothideomycetes</taxon>
        <taxon>Pleosporomycetidae</taxon>
        <taxon>Pleosporales</taxon>
        <taxon>Pleosporineae</taxon>
        <taxon>Phaeosphaeriaceae</taxon>
        <taxon>Setomelanomma</taxon>
    </lineage>
</organism>
<dbReference type="Proteomes" id="UP000799777">
    <property type="component" value="Unassembled WGS sequence"/>
</dbReference>
<dbReference type="GO" id="GO:0005524">
    <property type="term" value="F:ATP binding"/>
    <property type="evidence" value="ECO:0007669"/>
    <property type="project" value="UniProtKB-UniRule"/>
</dbReference>
<keyword evidence="5 6" id="KW-0067">ATP-binding</keyword>
<evidence type="ECO:0000256" key="1">
    <source>
        <dbReference type="ARBA" id="ARBA00022527"/>
    </source>
</evidence>
<evidence type="ECO:0000256" key="5">
    <source>
        <dbReference type="ARBA" id="ARBA00022840"/>
    </source>
</evidence>
<keyword evidence="4 8" id="KW-0418">Kinase</keyword>
<dbReference type="InterPro" id="IPR051175">
    <property type="entry name" value="CLK_kinases"/>
</dbReference>
<keyword evidence="2" id="KW-0808">Transferase</keyword>
<dbReference type="PROSITE" id="PS50011">
    <property type="entry name" value="PROTEIN_KINASE_DOM"/>
    <property type="match status" value="1"/>
</dbReference>
<feature type="binding site" evidence="6">
    <location>
        <position position="66"/>
    </location>
    <ligand>
        <name>ATP</name>
        <dbReference type="ChEBI" id="CHEBI:30616"/>
    </ligand>
</feature>
<dbReference type="InterPro" id="IPR017441">
    <property type="entry name" value="Protein_kinase_ATP_BS"/>
</dbReference>